<sequence length="116" mass="12908">MELMNQLQLNIPFMEAITQMPKYAKYLKDLFSNKKKLEGIATVSLNEECSAILQSHLLTKRKDLWSFTIPCFIGNNPYRATFPKRSRSGGFSLDAKNPYLIGGTSRVGAGSSPSTS</sequence>
<evidence type="ECO:0000313" key="2">
    <source>
        <dbReference type="Proteomes" id="UP001497516"/>
    </source>
</evidence>
<dbReference type="Proteomes" id="UP001497516">
    <property type="component" value="Chromosome 4"/>
</dbReference>
<reference evidence="1 2" key="1">
    <citation type="submission" date="2024-04" db="EMBL/GenBank/DDBJ databases">
        <authorList>
            <person name="Fracassetti M."/>
        </authorList>
    </citation>
    <scope>NUCLEOTIDE SEQUENCE [LARGE SCALE GENOMIC DNA]</scope>
</reference>
<evidence type="ECO:0000313" key="1">
    <source>
        <dbReference type="EMBL" id="CAL1381491.1"/>
    </source>
</evidence>
<gene>
    <name evidence="1" type="ORF">LTRI10_LOCUS22868</name>
</gene>
<evidence type="ECO:0008006" key="3">
    <source>
        <dbReference type="Google" id="ProtNLM"/>
    </source>
</evidence>
<dbReference type="EMBL" id="OZ034817">
    <property type="protein sequence ID" value="CAL1381491.1"/>
    <property type="molecule type" value="Genomic_DNA"/>
</dbReference>
<dbReference type="AlphaFoldDB" id="A0AAV2E6J3"/>
<proteinExistence type="predicted"/>
<name>A0AAV2E6J3_9ROSI</name>
<protein>
    <recommendedName>
        <fullName evidence="3">Retrotransposon gag protein</fullName>
    </recommendedName>
</protein>
<organism evidence="1 2">
    <name type="scientific">Linum trigynum</name>
    <dbReference type="NCBI Taxonomy" id="586398"/>
    <lineage>
        <taxon>Eukaryota</taxon>
        <taxon>Viridiplantae</taxon>
        <taxon>Streptophyta</taxon>
        <taxon>Embryophyta</taxon>
        <taxon>Tracheophyta</taxon>
        <taxon>Spermatophyta</taxon>
        <taxon>Magnoliopsida</taxon>
        <taxon>eudicotyledons</taxon>
        <taxon>Gunneridae</taxon>
        <taxon>Pentapetalae</taxon>
        <taxon>rosids</taxon>
        <taxon>fabids</taxon>
        <taxon>Malpighiales</taxon>
        <taxon>Linaceae</taxon>
        <taxon>Linum</taxon>
    </lineage>
</organism>
<accession>A0AAV2E6J3</accession>
<keyword evidence="2" id="KW-1185">Reference proteome</keyword>